<dbReference type="InterPro" id="IPR002850">
    <property type="entry name" value="PIN_toxin-like"/>
</dbReference>
<comment type="caution">
    <text evidence="2">The sequence shown here is derived from an EMBL/GenBank/DDBJ whole genome shotgun (WGS) entry which is preliminary data.</text>
</comment>
<dbReference type="SUPFAM" id="SSF88723">
    <property type="entry name" value="PIN domain-like"/>
    <property type="match status" value="1"/>
</dbReference>
<name>A0ABT2EKN0_9BACT</name>
<protein>
    <submittedName>
        <fullName evidence="2">PIN family toxin of toxin-antitoxin system</fullName>
    </submittedName>
</protein>
<dbReference type="InterPro" id="IPR029060">
    <property type="entry name" value="PIN-like_dom_sf"/>
</dbReference>
<gene>
    <name evidence="2" type="ORF">M2350_000903</name>
</gene>
<organism evidence="2 3">
    <name type="scientific">Candidatus Fervidibacter sacchari</name>
    <dbReference type="NCBI Taxonomy" id="1448929"/>
    <lineage>
        <taxon>Bacteria</taxon>
        <taxon>Candidatus Fervidibacterota</taxon>
        <taxon>Candidatus Fervidibacter</taxon>
    </lineage>
</organism>
<dbReference type="SMART" id="SM00670">
    <property type="entry name" value="PINc"/>
    <property type="match status" value="1"/>
</dbReference>
<dbReference type="PANTHER" id="PTHR34610:SF3">
    <property type="entry name" value="SSL7007 PROTEIN"/>
    <property type="match status" value="1"/>
</dbReference>
<dbReference type="InterPro" id="IPR002716">
    <property type="entry name" value="PIN_dom"/>
</dbReference>
<evidence type="ECO:0000259" key="1">
    <source>
        <dbReference type="SMART" id="SM00670"/>
    </source>
</evidence>
<dbReference type="EMBL" id="JANUCP010000002">
    <property type="protein sequence ID" value="MCS3918503.1"/>
    <property type="molecule type" value="Genomic_DNA"/>
</dbReference>
<accession>A0ABT2EKN0</accession>
<dbReference type="Proteomes" id="UP001204798">
    <property type="component" value="Unassembled WGS sequence"/>
</dbReference>
<proteinExistence type="predicted"/>
<reference evidence="2 3" key="1">
    <citation type="submission" date="2022-08" db="EMBL/GenBank/DDBJ databases">
        <title>Bacterial and archaeal communities from various locations to study Microbial Dark Matter (Phase II).</title>
        <authorList>
            <person name="Stepanauskas R."/>
        </authorList>
    </citation>
    <scope>NUCLEOTIDE SEQUENCE [LARGE SCALE GENOMIC DNA]</scope>
    <source>
        <strain evidence="2 3">PD1</strain>
    </source>
</reference>
<keyword evidence="3" id="KW-1185">Reference proteome</keyword>
<dbReference type="RefSeq" id="WP_259094408.1">
    <property type="nucleotide sequence ID" value="NZ_CP130454.1"/>
</dbReference>
<evidence type="ECO:0000313" key="2">
    <source>
        <dbReference type="EMBL" id="MCS3918503.1"/>
    </source>
</evidence>
<dbReference type="Pfam" id="PF13470">
    <property type="entry name" value="PIN_3"/>
    <property type="match status" value="1"/>
</dbReference>
<evidence type="ECO:0000313" key="3">
    <source>
        <dbReference type="Proteomes" id="UP001204798"/>
    </source>
</evidence>
<dbReference type="NCBIfam" id="TIGR00305">
    <property type="entry name" value="putative toxin-antitoxin system toxin component, PIN family"/>
    <property type="match status" value="1"/>
</dbReference>
<feature type="domain" description="PIN" evidence="1">
    <location>
        <begin position="1"/>
        <end position="117"/>
    </location>
</feature>
<sequence>MRVVLDTSVWISALLWLGLPHRILQLAYEGRITIYMTLPLLQELSEVLARPKFAPLLLRRKTSVSEIISGVVALVKFCEPAALSGIIPEDPDDDMVIACAVAANAKWLVSGDEHILRLGEFQGIRIGSPRDFLMAEFPEKL</sequence>
<dbReference type="PANTHER" id="PTHR34610">
    <property type="entry name" value="SSL7007 PROTEIN"/>
    <property type="match status" value="1"/>
</dbReference>